<protein>
    <recommendedName>
        <fullName evidence="10">Peptidase S1 domain-containing protein</fullName>
    </recommendedName>
</protein>
<dbReference type="Gene3D" id="2.40.10.10">
    <property type="entry name" value="Trypsin-like serine proteases"/>
    <property type="match status" value="1"/>
</dbReference>
<dbReference type="GO" id="GO:0005576">
    <property type="term" value="C:extracellular region"/>
    <property type="evidence" value="ECO:0007669"/>
    <property type="project" value="UniProtKB-SubCell"/>
</dbReference>
<evidence type="ECO:0000313" key="12">
    <source>
        <dbReference type="Proteomes" id="UP000410492"/>
    </source>
</evidence>
<dbReference type="FunFam" id="2.40.10.10:FF:000047">
    <property type="entry name" value="Trypsin eta"/>
    <property type="match status" value="1"/>
</dbReference>
<organism evidence="11 12">
    <name type="scientific">Callosobruchus maculatus</name>
    <name type="common">Southern cowpea weevil</name>
    <name type="synonym">Pulse bruchid</name>
    <dbReference type="NCBI Taxonomy" id="64391"/>
    <lineage>
        <taxon>Eukaryota</taxon>
        <taxon>Metazoa</taxon>
        <taxon>Ecdysozoa</taxon>
        <taxon>Arthropoda</taxon>
        <taxon>Hexapoda</taxon>
        <taxon>Insecta</taxon>
        <taxon>Pterygota</taxon>
        <taxon>Neoptera</taxon>
        <taxon>Endopterygota</taxon>
        <taxon>Coleoptera</taxon>
        <taxon>Polyphaga</taxon>
        <taxon>Cucujiformia</taxon>
        <taxon>Chrysomeloidea</taxon>
        <taxon>Chrysomelidae</taxon>
        <taxon>Bruchinae</taxon>
        <taxon>Bruchini</taxon>
        <taxon>Callosobruchus</taxon>
    </lineage>
</organism>
<dbReference type="InterPro" id="IPR033116">
    <property type="entry name" value="TRYPSIN_SER"/>
</dbReference>
<comment type="similarity">
    <text evidence="2">Belongs to the peptidase S1 family.</text>
</comment>
<evidence type="ECO:0000256" key="9">
    <source>
        <dbReference type="SAM" id="SignalP"/>
    </source>
</evidence>
<dbReference type="PANTHER" id="PTHR24276">
    <property type="entry name" value="POLYSERASE-RELATED"/>
    <property type="match status" value="1"/>
</dbReference>
<reference evidence="11 12" key="1">
    <citation type="submission" date="2019-01" db="EMBL/GenBank/DDBJ databases">
        <authorList>
            <person name="Sayadi A."/>
        </authorList>
    </citation>
    <scope>NUCLEOTIDE SEQUENCE [LARGE SCALE GENOMIC DNA]</scope>
</reference>
<keyword evidence="5 8" id="KW-0378">Hydrolase</keyword>
<feature type="signal peptide" evidence="9">
    <location>
        <begin position="1"/>
        <end position="22"/>
    </location>
</feature>
<name>A0A653CAQ9_CALMS</name>
<keyword evidence="3" id="KW-0964">Secreted</keyword>
<sequence length="263" mass="28634">MDETLLSKAFVLCLLALGNLDATPLQKVGPRIIGGHDTKIEDHPYQVGLIVDNEFSCGASIISPTWLLTAAHCVYVAQIQNSTIQVFANSTEVNSGIFIYANQSIYHEKFIYGLEDYDIGLIQVSEPLKCVNCKPIDLDTAGPKLNQSATITGWGKINEMDLPEPHKILQKATVRVLNQTLCEEWYLPKKKYVTERMFCAGYAMGGIDACEGDSGGPIVIGGKLAGVTSWGIGCAEPKFPGVYTKVTAYLDWIKEHSGIGSSK</sequence>
<keyword evidence="4 8" id="KW-0645">Protease</keyword>
<dbReference type="CDD" id="cd00190">
    <property type="entry name" value="Tryp_SPc"/>
    <property type="match status" value="1"/>
</dbReference>
<dbReference type="PROSITE" id="PS50240">
    <property type="entry name" value="TRYPSIN_DOM"/>
    <property type="match status" value="1"/>
</dbReference>
<dbReference type="GO" id="GO:0004252">
    <property type="term" value="F:serine-type endopeptidase activity"/>
    <property type="evidence" value="ECO:0007669"/>
    <property type="project" value="InterPro"/>
</dbReference>
<evidence type="ECO:0000256" key="6">
    <source>
        <dbReference type="ARBA" id="ARBA00022825"/>
    </source>
</evidence>
<dbReference type="PROSITE" id="PS00135">
    <property type="entry name" value="TRYPSIN_SER"/>
    <property type="match status" value="1"/>
</dbReference>
<evidence type="ECO:0000259" key="10">
    <source>
        <dbReference type="PROSITE" id="PS50240"/>
    </source>
</evidence>
<dbReference type="PANTHER" id="PTHR24276:SF91">
    <property type="entry name" value="AT26814P-RELATED"/>
    <property type="match status" value="1"/>
</dbReference>
<evidence type="ECO:0000256" key="5">
    <source>
        <dbReference type="ARBA" id="ARBA00022801"/>
    </source>
</evidence>
<dbReference type="InterPro" id="IPR001254">
    <property type="entry name" value="Trypsin_dom"/>
</dbReference>
<keyword evidence="12" id="KW-1185">Reference proteome</keyword>
<dbReference type="InterPro" id="IPR001314">
    <property type="entry name" value="Peptidase_S1A"/>
</dbReference>
<keyword evidence="7" id="KW-1015">Disulfide bond</keyword>
<evidence type="ECO:0000256" key="1">
    <source>
        <dbReference type="ARBA" id="ARBA00004613"/>
    </source>
</evidence>
<feature type="domain" description="Peptidase S1" evidence="10">
    <location>
        <begin position="32"/>
        <end position="258"/>
    </location>
</feature>
<accession>A0A653CAQ9</accession>
<proteinExistence type="inferred from homology"/>
<dbReference type="OrthoDB" id="6745777at2759"/>
<dbReference type="GO" id="GO:0016485">
    <property type="term" value="P:protein processing"/>
    <property type="evidence" value="ECO:0007669"/>
    <property type="project" value="UniProtKB-ARBA"/>
</dbReference>
<evidence type="ECO:0000256" key="8">
    <source>
        <dbReference type="RuleBase" id="RU363034"/>
    </source>
</evidence>
<dbReference type="PRINTS" id="PR00722">
    <property type="entry name" value="CHYMOTRYPSIN"/>
</dbReference>
<evidence type="ECO:0000256" key="4">
    <source>
        <dbReference type="ARBA" id="ARBA00022670"/>
    </source>
</evidence>
<dbReference type="Proteomes" id="UP000410492">
    <property type="component" value="Unassembled WGS sequence"/>
</dbReference>
<dbReference type="InterPro" id="IPR018114">
    <property type="entry name" value="TRYPSIN_HIS"/>
</dbReference>
<evidence type="ECO:0000256" key="7">
    <source>
        <dbReference type="ARBA" id="ARBA00023157"/>
    </source>
</evidence>
<dbReference type="PROSITE" id="PS00134">
    <property type="entry name" value="TRYPSIN_HIS"/>
    <property type="match status" value="1"/>
</dbReference>
<dbReference type="InterPro" id="IPR009003">
    <property type="entry name" value="Peptidase_S1_PA"/>
</dbReference>
<comment type="subcellular location">
    <subcellularLocation>
        <location evidence="1">Secreted</location>
    </subcellularLocation>
</comment>
<keyword evidence="6 8" id="KW-0720">Serine protease</keyword>
<dbReference type="SMART" id="SM00020">
    <property type="entry name" value="Tryp_SPc"/>
    <property type="match status" value="1"/>
</dbReference>
<dbReference type="InterPro" id="IPR043504">
    <property type="entry name" value="Peptidase_S1_PA_chymotrypsin"/>
</dbReference>
<dbReference type="AlphaFoldDB" id="A0A653CAQ9"/>
<evidence type="ECO:0000256" key="3">
    <source>
        <dbReference type="ARBA" id="ARBA00022525"/>
    </source>
</evidence>
<dbReference type="Pfam" id="PF00089">
    <property type="entry name" value="Trypsin"/>
    <property type="match status" value="1"/>
</dbReference>
<evidence type="ECO:0000256" key="2">
    <source>
        <dbReference type="ARBA" id="ARBA00007664"/>
    </source>
</evidence>
<dbReference type="SUPFAM" id="SSF50494">
    <property type="entry name" value="Trypsin-like serine proteases"/>
    <property type="match status" value="1"/>
</dbReference>
<dbReference type="EMBL" id="CAACVG010007359">
    <property type="protein sequence ID" value="VEN45021.1"/>
    <property type="molecule type" value="Genomic_DNA"/>
</dbReference>
<keyword evidence="9" id="KW-0732">Signal</keyword>
<dbReference type="InterPro" id="IPR050430">
    <property type="entry name" value="Peptidase_S1"/>
</dbReference>
<feature type="chain" id="PRO_5025000351" description="Peptidase S1 domain-containing protein" evidence="9">
    <location>
        <begin position="23"/>
        <end position="263"/>
    </location>
</feature>
<evidence type="ECO:0000313" key="11">
    <source>
        <dbReference type="EMBL" id="VEN45021.1"/>
    </source>
</evidence>
<gene>
    <name evidence="11" type="ORF">CALMAC_LOCUS7621</name>
</gene>